<comment type="caution">
    <text evidence="1">The sequence shown here is derived from an EMBL/GenBank/DDBJ whole genome shotgun (WGS) entry which is preliminary data.</text>
</comment>
<dbReference type="Pfam" id="PF14094">
    <property type="entry name" value="DUF4272"/>
    <property type="match status" value="1"/>
</dbReference>
<keyword evidence="2" id="KW-1185">Reference proteome</keyword>
<dbReference type="InterPro" id="IPR025368">
    <property type="entry name" value="DUF4272"/>
</dbReference>
<reference evidence="1 2" key="1">
    <citation type="journal article" date="2021" name="Pathogens">
        <title>Isolation and Characterization of Kingella bonacorsii sp. nov., A Novel Kingella Species Detected in a Stable Periodontitis Subject.</title>
        <authorList>
            <person name="Antezack A."/>
            <person name="Boxberger M."/>
            <person name="Rolland C."/>
            <person name="Monnet-Corti V."/>
            <person name="La Scola B."/>
        </authorList>
    </citation>
    <scope>NUCLEOTIDE SEQUENCE [LARGE SCALE GENOMIC DNA]</scope>
    <source>
        <strain evidence="1 2">Marseille-Q4569</strain>
    </source>
</reference>
<name>A0ABS1BTS5_9NEIS</name>
<organism evidence="1 2">
    <name type="scientific">Kingella bonacorsii</name>
    <dbReference type="NCBI Taxonomy" id="2796361"/>
    <lineage>
        <taxon>Bacteria</taxon>
        <taxon>Pseudomonadati</taxon>
        <taxon>Pseudomonadota</taxon>
        <taxon>Betaproteobacteria</taxon>
        <taxon>Neisseriales</taxon>
        <taxon>Neisseriaceae</taxon>
        <taxon>Kingella</taxon>
    </lineage>
</organism>
<proteinExistence type="predicted"/>
<accession>A0ABS1BTS5</accession>
<dbReference type="Proteomes" id="UP000614058">
    <property type="component" value="Unassembled WGS sequence"/>
</dbReference>
<sequence length="221" mass="24970">MKSAIQRRAENNAKLQARGIHFSPELPYLNEQNEVKIRSAREIATRAVASLFTTLAALEQENGNYDNERAFIQSKINDFGVQAALTPAERVVIAGEASAQERINAVWKYEAYWTLVWALGFVDELDFPDHIVDGKTAIGIVAQFKHLDEMVAAAKLRDVSEILDEADLIYRYHWACVDARVNGSEPLQGLEESVVMERRAGLWWMLDIDGQDDWDDVAMDT</sequence>
<evidence type="ECO:0000313" key="1">
    <source>
        <dbReference type="EMBL" id="MBK0396654.1"/>
    </source>
</evidence>
<protein>
    <submittedName>
        <fullName evidence="1">DUF4272 domain-containing protein</fullName>
    </submittedName>
</protein>
<evidence type="ECO:0000313" key="2">
    <source>
        <dbReference type="Proteomes" id="UP000614058"/>
    </source>
</evidence>
<dbReference type="EMBL" id="JAEHNZ010000002">
    <property type="protein sequence ID" value="MBK0396654.1"/>
    <property type="molecule type" value="Genomic_DNA"/>
</dbReference>
<dbReference type="RefSeq" id="WP_200522696.1">
    <property type="nucleotide sequence ID" value="NZ_JAEHNZ010000002.1"/>
</dbReference>
<gene>
    <name evidence="1" type="ORF">JDW22_08750</name>
</gene>